<name>A0A1D7XFE9_9CAUD</name>
<evidence type="ECO:0000313" key="3">
    <source>
        <dbReference type="Proteomes" id="UP000225358"/>
    </source>
</evidence>
<evidence type="ECO:0008006" key="4">
    <source>
        <dbReference type="Google" id="ProtNLM"/>
    </source>
</evidence>
<feature type="compositionally biased region" description="Basic residues" evidence="1">
    <location>
        <begin position="259"/>
        <end position="270"/>
    </location>
</feature>
<dbReference type="Pfam" id="PF22759">
    <property type="entry name" value="E217_GP41"/>
    <property type="match status" value="1"/>
</dbReference>
<dbReference type="NCBIfam" id="NF047561">
    <property type="entry name" value="orf58_phage_fam"/>
    <property type="match status" value="1"/>
</dbReference>
<keyword evidence="3" id="KW-1185">Reference proteome</keyword>
<evidence type="ECO:0000256" key="1">
    <source>
        <dbReference type="SAM" id="MobiDB-lite"/>
    </source>
</evidence>
<protein>
    <recommendedName>
        <fullName evidence="4">Tail protein</fullName>
    </recommendedName>
</protein>
<proteinExistence type="predicted"/>
<evidence type="ECO:0000313" key="2">
    <source>
        <dbReference type="EMBL" id="AOQ27295.1"/>
    </source>
</evidence>
<organism evidence="2 3">
    <name type="scientific">Escherichia phage ESCO13</name>
    <dbReference type="NCBI Taxonomy" id="1881104"/>
    <lineage>
        <taxon>Viruses</taxon>
        <taxon>Duplodnaviria</taxon>
        <taxon>Heunggongvirae</taxon>
        <taxon>Uroviricota</taxon>
        <taxon>Caudoviricetes</taxon>
        <taxon>Stephanstirmvirinae</taxon>
        <taxon>Phapecoctavirus</taxon>
        <taxon>Phapecoctavirus ESCO13</taxon>
    </lineage>
</organism>
<dbReference type="Proteomes" id="UP000225358">
    <property type="component" value="Segment"/>
</dbReference>
<accession>A0A1D7XFE9</accession>
<dbReference type="InterPro" id="IPR054496">
    <property type="entry name" value="E217_GP41"/>
</dbReference>
<feature type="region of interest" description="Disordered" evidence="1">
    <location>
        <begin position="248"/>
        <end position="274"/>
    </location>
</feature>
<gene>
    <name evidence="2" type="ORF">ESCO13_00175</name>
</gene>
<dbReference type="SUPFAM" id="SSF69279">
    <property type="entry name" value="Phage tail proteins"/>
    <property type="match status" value="1"/>
</dbReference>
<sequence length="336" mass="37217">MAEREYTKAPAPNLNRAYKLLIGSATNTIQKRTKNSAFKSTVDLDTKLGTTEKSSSNLYLLQDHQITFSIKKDNNKDPNQAEIVVYNLSDDTVNYINRGIRNNLAVALAVGYEGEELVMVFKGTIQWVSDTFDSVDRKTTLHCLDGGINIAEARTSRSYPKGTKIKRVVTDLVKDLGTTEGNIHVDNDQTLSSATAMCGNTSHYLEHICKSIDHNVSIQDGSVYVTPRSQMSSARSAYISPETGLIGSPEPFHNDIKPTKKVTKSSKKAKKPTDGVKFKCQMNGAILPEKTIWLKSRDYDGPFKVVSVSHNGDKEGKEWVTEVECVSVSEIMTKEK</sequence>
<reference evidence="2" key="1">
    <citation type="submission" date="2017-02" db="EMBL/GenBank/DDBJ databases">
        <title>Complete genome sequence of two Escherichia coli phages, vB_EcoM_ ESCO5 and vB_EcoM_ESCO13, which are related to phAPEC8.</title>
        <authorList>
            <person name="Trotereau A."/>
            <person name="Gonnet M."/>
            <person name="Viardot A."/>
            <person name="Lalmanach A.-C."/>
            <person name="Guabiraba R."/>
            <person name="Chanteloup N."/>
            <person name="Schouler C."/>
        </authorList>
    </citation>
    <scope>NUCLEOTIDE SEQUENCE [LARGE SCALE GENOMIC DNA]</scope>
</reference>
<dbReference type="EMBL" id="KX552041">
    <property type="protein sequence ID" value="AOQ27295.1"/>
    <property type="molecule type" value="Genomic_DNA"/>
</dbReference>